<evidence type="ECO:0000256" key="7">
    <source>
        <dbReference type="SAM" id="Phobius"/>
    </source>
</evidence>
<dbReference type="Proteomes" id="UP001528672">
    <property type="component" value="Unassembled WGS sequence"/>
</dbReference>
<keyword evidence="3 6" id="KW-0479">Metal-binding</keyword>
<dbReference type="RefSeq" id="WP_273925661.1">
    <property type="nucleotide sequence ID" value="NZ_JAQSIN010000001.1"/>
</dbReference>
<keyword evidence="1" id="KW-0813">Transport</keyword>
<gene>
    <name evidence="10" type="ORF">PSQ39_05205</name>
</gene>
<dbReference type="PROSITE" id="PS51007">
    <property type="entry name" value="CYTC"/>
    <property type="match status" value="1"/>
</dbReference>
<dbReference type="EMBL" id="JAQSIO010000002">
    <property type="protein sequence ID" value="MDD0814024.1"/>
    <property type="molecule type" value="Genomic_DNA"/>
</dbReference>
<dbReference type="SUPFAM" id="SSF46626">
    <property type="entry name" value="Cytochrome c"/>
    <property type="match status" value="1"/>
</dbReference>
<keyword evidence="4" id="KW-0249">Electron transport</keyword>
<evidence type="ECO:0000313" key="10">
    <source>
        <dbReference type="EMBL" id="MDD0814024.1"/>
    </source>
</evidence>
<sequence>MNPGPSPQRPRRPWRWALLAGTATALLLAGGWLWWHPSGHEPVPSEVQQTGLALAKARACLSCHGVVGRQVGPGFAQVSERYHGEDGAAARLASHIREGSVGRWGRLVMPPQVRVSEAEALSLAEWILTLPPPKH</sequence>
<evidence type="ECO:0000256" key="3">
    <source>
        <dbReference type="ARBA" id="ARBA00022723"/>
    </source>
</evidence>
<keyword evidence="7" id="KW-0812">Transmembrane</keyword>
<dbReference type="InterPro" id="IPR036909">
    <property type="entry name" value="Cyt_c-like_dom_sf"/>
</dbReference>
<evidence type="ECO:0000256" key="2">
    <source>
        <dbReference type="ARBA" id="ARBA00022617"/>
    </source>
</evidence>
<keyword evidence="11" id="KW-1185">Reference proteome</keyword>
<reference evidence="10 11" key="1">
    <citation type="submission" date="2023-02" db="EMBL/GenBank/DDBJ databases">
        <title>Bacterial whole genome sequence for Curvibacter sp. HBC28.</title>
        <authorList>
            <person name="Le V."/>
            <person name="Ko S.-R."/>
            <person name="Ahn C.-Y."/>
            <person name="Oh H.-M."/>
        </authorList>
    </citation>
    <scope>NUCLEOTIDE SEQUENCE [LARGE SCALE GENOMIC DNA]</scope>
    <source>
        <strain evidence="10 11">HBC28</strain>
    </source>
</reference>
<feature type="transmembrane region" description="Helical" evidence="7">
    <location>
        <begin position="16"/>
        <end position="35"/>
    </location>
</feature>
<proteinExistence type="predicted"/>
<evidence type="ECO:0000256" key="5">
    <source>
        <dbReference type="ARBA" id="ARBA00023004"/>
    </source>
</evidence>
<keyword evidence="5 6" id="KW-0408">Iron</keyword>
<name>A0ABT5MDH1_9BURK</name>
<evidence type="ECO:0000313" key="11">
    <source>
        <dbReference type="Proteomes" id="UP001528672"/>
    </source>
</evidence>
<evidence type="ECO:0000259" key="9">
    <source>
        <dbReference type="PROSITE" id="PS51007"/>
    </source>
</evidence>
<keyword evidence="7" id="KW-0472">Membrane</keyword>
<evidence type="ECO:0000259" key="8">
    <source>
        <dbReference type="PROSITE" id="PS50206"/>
    </source>
</evidence>
<dbReference type="InterPro" id="IPR009056">
    <property type="entry name" value="Cyt_c-like_dom"/>
</dbReference>
<evidence type="ECO:0000256" key="1">
    <source>
        <dbReference type="ARBA" id="ARBA00022448"/>
    </source>
</evidence>
<feature type="domain" description="Cytochrome c" evidence="9">
    <location>
        <begin position="46"/>
        <end position="131"/>
    </location>
</feature>
<dbReference type="Pfam" id="PF00034">
    <property type="entry name" value="Cytochrom_C"/>
    <property type="match status" value="1"/>
</dbReference>
<feature type="domain" description="Rhodanese" evidence="8">
    <location>
        <begin position="14"/>
        <end position="44"/>
    </location>
</feature>
<evidence type="ECO:0000256" key="4">
    <source>
        <dbReference type="ARBA" id="ARBA00022982"/>
    </source>
</evidence>
<dbReference type="InterPro" id="IPR002324">
    <property type="entry name" value="Cyt_c_ID"/>
</dbReference>
<keyword evidence="2 6" id="KW-0349">Heme</keyword>
<accession>A0ABT5MDH1</accession>
<organism evidence="10 11">
    <name type="scientific">Curvibacter microcysteis</name>
    <dbReference type="NCBI Taxonomy" id="3026419"/>
    <lineage>
        <taxon>Bacteria</taxon>
        <taxon>Pseudomonadati</taxon>
        <taxon>Pseudomonadota</taxon>
        <taxon>Betaproteobacteria</taxon>
        <taxon>Burkholderiales</taxon>
        <taxon>Comamonadaceae</taxon>
        <taxon>Curvibacter</taxon>
    </lineage>
</organism>
<dbReference type="Gene3D" id="1.10.760.10">
    <property type="entry name" value="Cytochrome c-like domain"/>
    <property type="match status" value="1"/>
</dbReference>
<protein>
    <submittedName>
        <fullName evidence="10">C-type cytochrome</fullName>
    </submittedName>
</protein>
<keyword evidence="7" id="KW-1133">Transmembrane helix</keyword>
<evidence type="ECO:0000256" key="6">
    <source>
        <dbReference type="PROSITE-ProRule" id="PRU00433"/>
    </source>
</evidence>
<dbReference type="PROSITE" id="PS50206">
    <property type="entry name" value="RHODANESE_3"/>
    <property type="match status" value="1"/>
</dbReference>
<comment type="caution">
    <text evidence="10">The sequence shown here is derived from an EMBL/GenBank/DDBJ whole genome shotgun (WGS) entry which is preliminary data.</text>
</comment>
<dbReference type="InterPro" id="IPR001763">
    <property type="entry name" value="Rhodanese-like_dom"/>
</dbReference>
<dbReference type="PRINTS" id="PR00606">
    <property type="entry name" value="CYTCHROMECID"/>
</dbReference>